<dbReference type="SUPFAM" id="SSF63829">
    <property type="entry name" value="Calcium-dependent phosphotriesterase"/>
    <property type="match status" value="1"/>
</dbReference>
<keyword evidence="2" id="KW-0677">Repeat</keyword>
<dbReference type="PANTHER" id="PTHR10680:SF28">
    <property type="entry name" value="SMP-30_GLUCONOLACTONASE_LRE-LIKE REGION DOMAIN-CONTAINING PROTEIN"/>
    <property type="match status" value="1"/>
</dbReference>
<feature type="compositionally biased region" description="Basic and acidic residues" evidence="5">
    <location>
        <begin position="257"/>
        <end position="266"/>
    </location>
</feature>
<feature type="compositionally biased region" description="Basic and acidic residues" evidence="5">
    <location>
        <begin position="1082"/>
        <end position="1102"/>
    </location>
</feature>
<reference evidence="7" key="2">
    <citation type="submission" date="2025-08" db="UniProtKB">
        <authorList>
            <consortium name="RefSeq"/>
        </authorList>
    </citation>
    <scope>IDENTIFICATION</scope>
    <source>
        <strain evidence="7">S238N-H82</strain>
        <tissue evidence="7">Testes</tissue>
    </source>
</reference>
<proteinExistence type="predicted"/>
<feature type="compositionally biased region" description="Basic and acidic residues" evidence="5">
    <location>
        <begin position="1388"/>
        <end position="1403"/>
    </location>
</feature>
<feature type="compositionally biased region" description="Basic and acidic residues" evidence="5">
    <location>
        <begin position="1326"/>
        <end position="1338"/>
    </location>
</feature>
<feature type="region of interest" description="Disordered" evidence="5">
    <location>
        <begin position="1"/>
        <end position="555"/>
    </location>
</feature>
<feature type="compositionally biased region" description="Acidic residues" evidence="5">
    <location>
        <begin position="943"/>
        <end position="957"/>
    </location>
</feature>
<feature type="compositionally biased region" description="Polar residues" evidence="5">
    <location>
        <begin position="1312"/>
        <end position="1323"/>
    </location>
</feature>
<keyword evidence="6" id="KW-1185">Reference proteome</keyword>
<gene>
    <name evidence="7" type="primary">LOC118427091</name>
</gene>
<dbReference type="InterPro" id="IPR011042">
    <property type="entry name" value="6-blade_b-propeller_TolB-like"/>
</dbReference>
<feature type="compositionally biased region" description="Basic and acidic residues" evidence="5">
    <location>
        <begin position="78"/>
        <end position="87"/>
    </location>
</feature>
<feature type="compositionally biased region" description="Acidic residues" evidence="5">
    <location>
        <begin position="1269"/>
        <end position="1283"/>
    </location>
</feature>
<evidence type="ECO:0000256" key="3">
    <source>
        <dbReference type="ARBA" id="ARBA00023180"/>
    </source>
</evidence>
<feature type="compositionally biased region" description="Basic and acidic residues" evidence="5">
    <location>
        <begin position="14"/>
        <end position="24"/>
    </location>
</feature>
<feature type="compositionally biased region" description="Polar residues" evidence="5">
    <location>
        <begin position="111"/>
        <end position="127"/>
    </location>
</feature>
<dbReference type="FunFam" id="2.40.10.500:FF:000001">
    <property type="entry name" value="tripartite motif-containing protein 3-like"/>
    <property type="match status" value="1"/>
</dbReference>
<feature type="compositionally biased region" description="Basic and acidic residues" evidence="5">
    <location>
        <begin position="191"/>
        <end position="202"/>
    </location>
</feature>
<dbReference type="PANTHER" id="PTHR10680">
    <property type="entry name" value="PEPTIDYL-GLYCINE ALPHA-AMIDATING MONOOXYGENASE"/>
    <property type="match status" value="1"/>
</dbReference>
<feature type="compositionally biased region" description="Polar residues" evidence="5">
    <location>
        <begin position="1518"/>
        <end position="1533"/>
    </location>
</feature>
<protein>
    <submittedName>
        <fullName evidence="7">Transcriptional regulator ATRX-like</fullName>
    </submittedName>
</protein>
<reference evidence="6" key="1">
    <citation type="journal article" date="2020" name="Nat. Ecol. Evol.">
        <title>Deeply conserved synteny resolves early events in vertebrate evolution.</title>
        <authorList>
            <person name="Simakov O."/>
            <person name="Marletaz F."/>
            <person name="Yue J.X."/>
            <person name="O'Connell B."/>
            <person name="Jenkins J."/>
            <person name="Brandt A."/>
            <person name="Calef R."/>
            <person name="Tung C.H."/>
            <person name="Huang T.K."/>
            <person name="Schmutz J."/>
            <person name="Satoh N."/>
            <person name="Yu J.K."/>
            <person name="Putnam N.H."/>
            <person name="Green R.E."/>
            <person name="Rokhsar D.S."/>
        </authorList>
    </citation>
    <scope>NUCLEOTIDE SEQUENCE [LARGE SCALE GENOMIC DNA]</scope>
    <source>
        <strain evidence="6">S238N-H82</strain>
    </source>
</reference>
<dbReference type="GO" id="GO:0005576">
    <property type="term" value="C:extracellular region"/>
    <property type="evidence" value="ECO:0000318"/>
    <property type="project" value="GO_Central"/>
</dbReference>
<dbReference type="Pfam" id="PF01436">
    <property type="entry name" value="NHL"/>
    <property type="match status" value="2"/>
</dbReference>
<feature type="compositionally biased region" description="Basic and acidic residues" evidence="5">
    <location>
        <begin position="808"/>
        <end position="836"/>
    </location>
</feature>
<feature type="compositionally biased region" description="Basic and acidic residues" evidence="5">
    <location>
        <begin position="1534"/>
        <end position="1553"/>
    </location>
</feature>
<feature type="region of interest" description="Disordered" evidence="5">
    <location>
        <begin position="1442"/>
        <end position="1557"/>
    </location>
</feature>
<evidence type="ECO:0000256" key="4">
    <source>
        <dbReference type="PROSITE-ProRule" id="PRU00504"/>
    </source>
</evidence>
<keyword evidence="1" id="KW-0732">Signal</keyword>
<feature type="compositionally biased region" description="Acidic residues" evidence="5">
    <location>
        <begin position="693"/>
        <end position="704"/>
    </location>
</feature>
<dbReference type="OrthoDB" id="10040184at2759"/>
<feature type="compositionally biased region" description="Basic and acidic residues" evidence="5">
    <location>
        <begin position="1161"/>
        <end position="1170"/>
    </location>
</feature>
<evidence type="ECO:0000313" key="7">
    <source>
        <dbReference type="RefSeq" id="XP_035692621.1"/>
    </source>
</evidence>
<dbReference type="Proteomes" id="UP000001554">
    <property type="component" value="Chromosome 12"/>
</dbReference>
<feature type="compositionally biased region" description="Basic and acidic residues" evidence="5">
    <location>
        <begin position="542"/>
        <end position="552"/>
    </location>
</feature>
<feature type="compositionally biased region" description="Basic and acidic residues" evidence="5">
    <location>
        <begin position="1351"/>
        <end position="1369"/>
    </location>
</feature>
<dbReference type="RefSeq" id="XP_035692621.1">
    <property type="nucleotide sequence ID" value="XM_035836728.1"/>
</dbReference>
<evidence type="ECO:0000256" key="5">
    <source>
        <dbReference type="SAM" id="MobiDB-lite"/>
    </source>
</evidence>
<feature type="compositionally biased region" description="Polar residues" evidence="5">
    <location>
        <begin position="1022"/>
        <end position="1032"/>
    </location>
</feature>
<feature type="compositionally biased region" description="Basic and acidic residues" evidence="5">
    <location>
        <begin position="976"/>
        <end position="985"/>
    </location>
</feature>
<feature type="compositionally biased region" description="Basic and acidic residues" evidence="5">
    <location>
        <begin position="483"/>
        <end position="492"/>
    </location>
</feature>
<feature type="compositionally biased region" description="Basic and acidic residues" evidence="5">
    <location>
        <begin position="1223"/>
        <end position="1233"/>
    </location>
</feature>
<evidence type="ECO:0000256" key="2">
    <source>
        <dbReference type="ARBA" id="ARBA00022737"/>
    </source>
</evidence>
<feature type="region of interest" description="Disordered" evidence="5">
    <location>
        <begin position="1585"/>
        <end position="1605"/>
    </location>
</feature>
<feature type="compositionally biased region" description="Low complexity" evidence="5">
    <location>
        <begin position="30"/>
        <end position="39"/>
    </location>
</feature>
<feature type="compositionally biased region" description="Polar residues" evidence="5">
    <location>
        <begin position="1486"/>
        <end position="1504"/>
    </location>
</feature>
<feature type="repeat" description="NHL" evidence="4">
    <location>
        <begin position="1803"/>
        <end position="1846"/>
    </location>
</feature>
<feature type="compositionally biased region" description="Polar residues" evidence="5">
    <location>
        <begin position="59"/>
        <end position="69"/>
    </location>
</feature>
<feature type="compositionally biased region" description="Basic and acidic residues" evidence="5">
    <location>
        <begin position="664"/>
        <end position="676"/>
    </location>
</feature>
<feature type="compositionally biased region" description="Basic and acidic residues" evidence="5">
    <location>
        <begin position="409"/>
        <end position="424"/>
    </location>
</feature>
<feature type="compositionally biased region" description="Basic and acidic residues" evidence="5">
    <location>
        <begin position="622"/>
        <end position="637"/>
    </location>
</feature>
<evidence type="ECO:0000256" key="1">
    <source>
        <dbReference type="ARBA" id="ARBA00022729"/>
    </source>
</evidence>
<feature type="compositionally biased region" description="Polar residues" evidence="5">
    <location>
        <begin position="961"/>
        <end position="974"/>
    </location>
</feature>
<feature type="compositionally biased region" description="Acidic residues" evidence="5">
    <location>
        <begin position="1109"/>
        <end position="1123"/>
    </location>
</feature>
<feature type="region of interest" description="Disordered" evidence="5">
    <location>
        <begin position="569"/>
        <end position="1415"/>
    </location>
</feature>
<dbReference type="KEGG" id="bfo:118427091"/>
<feature type="compositionally biased region" description="Polar residues" evidence="5">
    <location>
        <begin position="280"/>
        <end position="296"/>
    </location>
</feature>
<feature type="compositionally biased region" description="Basic and acidic residues" evidence="5">
    <location>
        <begin position="577"/>
        <end position="586"/>
    </location>
</feature>
<dbReference type="GeneID" id="118427091"/>
<dbReference type="InterPro" id="IPR001258">
    <property type="entry name" value="NHL_repeat"/>
</dbReference>
<feature type="compositionally biased region" description="Basic and acidic residues" evidence="5">
    <location>
        <begin position="153"/>
        <end position="167"/>
    </location>
</feature>
<keyword evidence="3" id="KW-0325">Glycoprotein</keyword>
<accession>A0A9J7M0R8</accession>
<feature type="compositionally biased region" description="Basic and acidic residues" evidence="5">
    <location>
        <begin position="1453"/>
        <end position="1470"/>
    </location>
</feature>
<organism evidence="6 7">
    <name type="scientific">Branchiostoma floridae</name>
    <name type="common">Florida lancelet</name>
    <name type="synonym">Amphioxus</name>
    <dbReference type="NCBI Taxonomy" id="7739"/>
    <lineage>
        <taxon>Eukaryota</taxon>
        <taxon>Metazoa</taxon>
        <taxon>Chordata</taxon>
        <taxon>Cephalochordata</taxon>
        <taxon>Leptocardii</taxon>
        <taxon>Amphioxiformes</taxon>
        <taxon>Branchiostomatidae</taxon>
        <taxon>Branchiostoma</taxon>
    </lineage>
</organism>
<dbReference type="OMA" id="WSTEFVI"/>
<feature type="compositionally biased region" description="Acidic residues" evidence="5">
    <location>
        <begin position="645"/>
        <end position="654"/>
    </location>
</feature>
<dbReference type="PROSITE" id="PS51125">
    <property type="entry name" value="NHL"/>
    <property type="match status" value="2"/>
</dbReference>
<dbReference type="Gene3D" id="2.120.10.30">
    <property type="entry name" value="TolB, C-terminal domain"/>
    <property type="match status" value="1"/>
</dbReference>
<dbReference type="FunFam" id="2.120.10.30:FF:000064">
    <property type="entry name" value="Uncharacterized protein"/>
    <property type="match status" value="1"/>
</dbReference>
<evidence type="ECO:0000313" key="6">
    <source>
        <dbReference type="Proteomes" id="UP000001554"/>
    </source>
</evidence>
<feature type="repeat" description="NHL" evidence="4">
    <location>
        <begin position="1617"/>
        <end position="1658"/>
    </location>
</feature>
<feature type="compositionally biased region" description="Polar residues" evidence="5">
    <location>
        <begin position="1"/>
        <end position="13"/>
    </location>
</feature>
<feature type="compositionally biased region" description="Polar residues" evidence="5">
    <location>
        <begin position="203"/>
        <end position="213"/>
    </location>
</feature>
<name>A0A9J7M0R8_BRAFL</name>
<sequence length="1886" mass="210836">MSDSAGQQTTEGGNRSDEVPDKSPKKSGGRFRSTFTFSFGRKRSTESSKTQETSDHQEGQSAETKTKSGQAGEVPPVSEDRGREDTLPKAGDSSVENKQSDGKVIQPSGPPQSDDTIENTGQSTEQQGQEDRQKNIDQLQQASTAENQESPPDAEKSSDTEEHREDQVLQSTDILESFDPIVNTGQSTVQQKEEHDDCENKDQLQQAATSDNQEALPESEKSSETEEHSEDQVLQPADILESFDPIVNMGQSTVQQKEGDECENKDQLQQAATPDKQDDFVQQENVPILDSEQSTMENKETEDQVLQSADILEYSDPKENTGHSTVQQEDEAGYKNDNQLQRQVSPGYEDFPPDPEESLVENTQYEEHSEGRVLYSSDSDILESFDPIVQDDYKKKDEAQVSPDYQDAPTDKEESSEQKEHSEDQLVQSSDILESFDPLDNTKQYTGQPGFEDEDKDNEQPQRIPSASSDFYDALFDTEEFPGENKHEEDRVLPSSDILDSFDPIVQHENEGKHKKGDQPQMRVTPDHEDLPQNLDEPSVQETKEQSADKVLESSTILESFDPFGFANIEHSTVQLQDDKKKEEQTQRQVTPGYQDAPLDPEESSLKIDHSDTFSSSKAFHVKVEQKDKDKHKKEDQTQSTASPDDQDALPDTEEPLKQPSQGQEDKVPDQTKFEGLEYQDISAHKDQSLLEDSQDEDNDDDDSLLWFDTPEYFDEPQPEQPTSGQKQDEENDGVNLVQSSDIVKVPQDLERPQEQFGEQGKSQVKEVSQDSLLQPQQFPPPVQKQLEEPDNSRALQSSDILEFYDDKEEHRMRNNRELSNKDTAHHKKESQEHASDLQQGLPFFEDADHFDAPTLQDLSVVQQHQADKNDTSQDLLLTEGPEERDVSTIAEQSAVEQYPAEESEPGQVIVPSESLEDLPHTKKPVVQEDQQETGNVPAPESDGSEFYDEPKQDEDDKASHTVSTTDQKVSPTVPTKEHKGKEPDTAQAPPLSESTEDNDVLPHSKQPVGQQEKIKEKETGDVSSDSDSSEFQDVPLHDDEDEASQSDSSKDKESSTLYKQSITQQRQRQEQETSEVLPLSEDPKDKNALPHKTIEKERDVSSESGSSEFDDVPLEDVDDEASESSSSTDQEAPPVHIQSTTHQRKGKEHATSKTIPLPESQKDQKDKSLPEQPTVQVYEAEKEKNNQGIQLSEGKEILGVSPNPEQHEERKIPTLSEGSKPQQDKAKDDDLNKVLLFDPEDQGPPLSEGSTDQDDKPLQYFNTSSESDSSEFQDVSSDDEDVSTVPPELAQVRQHQAEEQKSQLPEGLKGQDTSSHAKQSTVQKHKTEERDRTKMASESDSDDVPSPVERFPKQRFEEKGVDKSRTSVESDILEDEGVMLSPLTPQPDKHNLALESSEDVKRKQGRAISPKPHALENRLLEANATIATLLEELDQVRGEIKERANITTDQETESKREQQKESEYRHESDTQTPVSSAVEIGVNTEGDSFSQTLETKADSNTAMGDNKSKKPLKTVSRGIQTDFTDSTDSVQAKSEDVENVKGKKPTGKTDTKSKKKSAMVEMLNEDEELRATSNIAENLKRALAAKSKSEQQGKAEAPPPPEEVKVEEIRHLDRIIFGGKGSDPGKFNRPRGVAVSPKSEIFVADRDNRRIQVHNMKGETIRQIPTTVPGQENLTMRPDDIAIDGNDLLWIVGSDWSTEFVIPYTMEGEPLGKFHLPDTVRFRGITVNPRNDHVIVSLTDKTFGTRGEVRIFRPDGYQLRRVGINQGMVAPMFVTLDKEDNILVSDYGTHSVYAYDQEGTFLFKFGGYGSGVGQLKDPRGICVDSSGNIIVADFGNKRLEMFTNRGKFLRHVTDSTGRPDGIAVGPDGQLVVTEWNHTASIIPSY</sequence>
<feature type="compositionally biased region" description="Polar residues" evidence="5">
    <location>
        <begin position="136"/>
        <end position="150"/>
    </location>
</feature>